<reference evidence="13 14" key="1">
    <citation type="journal article" date="2011" name="Stand. Genomic Sci.">
        <title>Non-contiguous finished genome sequence of Bacteroides coprosuis type strain (PC139).</title>
        <authorList>
            <person name="Land M."/>
            <person name="Held B."/>
            <person name="Gronow S."/>
            <person name="Abt B."/>
            <person name="Lucas S."/>
            <person name="Del Rio T.G."/>
            <person name="Nolan M."/>
            <person name="Tice H."/>
            <person name="Cheng J.F."/>
            <person name="Pitluck S."/>
            <person name="Liolios K."/>
            <person name="Pagani I."/>
            <person name="Ivanova N."/>
            <person name="Mavromatis K."/>
            <person name="Mikhailova N."/>
            <person name="Pati A."/>
            <person name="Tapia R."/>
            <person name="Han C."/>
            <person name="Goodwin L."/>
            <person name="Chen A."/>
            <person name="Palaniappan K."/>
            <person name="Hauser L."/>
            <person name="Brambilla E.M."/>
            <person name="Rohde M."/>
            <person name="Goker M."/>
            <person name="Detter J.C."/>
            <person name="Woyke T."/>
            <person name="Bristow J."/>
            <person name="Eisen J.A."/>
            <person name="Markowitz V."/>
            <person name="Hugenholtz P."/>
            <person name="Kyrpides N.C."/>
            <person name="Klenk H.P."/>
            <person name="Lapidus A."/>
        </authorList>
    </citation>
    <scope>NUCLEOTIDE SEQUENCE [LARGE SCALE GENOMIC DNA]</scope>
    <source>
        <strain evidence="13 14">DSM 18011</strain>
    </source>
</reference>
<dbReference type="eggNOG" id="COG3735">
    <property type="taxonomic scope" value="Bacteria"/>
</dbReference>
<keyword evidence="8" id="KW-0378">Hydrolase</keyword>
<dbReference type="GO" id="GO:0006508">
    <property type="term" value="P:proteolysis"/>
    <property type="evidence" value="ECO:0007669"/>
    <property type="project" value="UniProtKB-KW"/>
</dbReference>
<dbReference type="GO" id="GO:0016020">
    <property type="term" value="C:membrane"/>
    <property type="evidence" value="ECO:0007669"/>
    <property type="project" value="UniProtKB-SubCell"/>
</dbReference>
<evidence type="ECO:0000313" key="14">
    <source>
        <dbReference type="Proteomes" id="UP000018439"/>
    </source>
</evidence>
<keyword evidence="9" id="KW-1133">Transmembrane helix</keyword>
<gene>
    <name evidence="13" type="ORF">Bcop_1041</name>
</gene>
<comment type="cofactor">
    <cofactor evidence="1">
        <name>Mn(2+)</name>
        <dbReference type="ChEBI" id="CHEBI:29035"/>
    </cofactor>
</comment>
<keyword evidence="7" id="KW-0732">Signal</keyword>
<keyword evidence="14" id="KW-1185">Reference proteome</keyword>
<name>F3ZTL7_9BACE</name>
<dbReference type="AlphaFoldDB" id="F3ZTL7"/>
<evidence type="ECO:0000256" key="11">
    <source>
        <dbReference type="ARBA" id="ARBA00023136"/>
    </source>
</evidence>
<comment type="subcellular location">
    <subcellularLocation>
        <location evidence="3">Membrane</location>
        <topology evidence="3">Single-pass type I membrane protein</topology>
    </subcellularLocation>
</comment>
<evidence type="ECO:0000313" key="13">
    <source>
        <dbReference type="EMBL" id="EGJ71248.1"/>
    </source>
</evidence>
<dbReference type="GO" id="GO:0030178">
    <property type="term" value="P:negative regulation of Wnt signaling pathway"/>
    <property type="evidence" value="ECO:0007669"/>
    <property type="project" value="InterPro"/>
</dbReference>
<organism evidence="13 14">
    <name type="scientific">Bacteroides coprosuis DSM 18011</name>
    <dbReference type="NCBI Taxonomy" id="679937"/>
    <lineage>
        <taxon>Bacteria</taxon>
        <taxon>Pseudomonadati</taxon>
        <taxon>Bacteroidota</taxon>
        <taxon>Bacteroidia</taxon>
        <taxon>Bacteroidales</taxon>
        <taxon>Bacteroidaceae</taxon>
        <taxon>Bacteroides</taxon>
    </lineage>
</organism>
<keyword evidence="10" id="KW-0482">Metalloprotease</keyword>
<dbReference type="HOGENOM" id="CLU_057525_1_1_10"/>
<keyword evidence="4" id="KW-0645">Protease</keyword>
<dbReference type="Proteomes" id="UP000018439">
    <property type="component" value="Chromosome"/>
</dbReference>
<dbReference type="CDD" id="cd14789">
    <property type="entry name" value="Tiki"/>
    <property type="match status" value="1"/>
</dbReference>
<dbReference type="InterPro" id="IPR040230">
    <property type="entry name" value="TIKI1/2-like"/>
</dbReference>
<dbReference type="GO" id="GO:0046872">
    <property type="term" value="F:metal ion binding"/>
    <property type="evidence" value="ECO:0007669"/>
    <property type="project" value="UniProtKB-KW"/>
</dbReference>
<dbReference type="Pfam" id="PF01963">
    <property type="entry name" value="TraB_PrgY_gumN"/>
    <property type="match status" value="1"/>
</dbReference>
<evidence type="ECO:0000256" key="12">
    <source>
        <dbReference type="ARBA" id="ARBA00023180"/>
    </source>
</evidence>
<evidence type="ECO:0000256" key="5">
    <source>
        <dbReference type="ARBA" id="ARBA00022692"/>
    </source>
</evidence>
<evidence type="ECO:0000256" key="8">
    <source>
        <dbReference type="ARBA" id="ARBA00022801"/>
    </source>
</evidence>
<accession>F3ZTL7</accession>
<dbReference type="PANTHER" id="PTHR31120:SF6">
    <property type="entry name" value="METALLOPROTEASE TIKI HOMOLOG"/>
    <property type="match status" value="1"/>
</dbReference>
<sequence length="321" mass="36800">MAEEFKKQREVRFIIWSILLTFISIGPVNAQLLWKVSKENHSDSFLFGTHHLIPNNLVKDIHGLEEAYQASTLIIGEIDINEMSDPSKVSYMSQAMIAPKDSTLTLILNEVELKHLNEVLQSFKDSQIPQEMLSLMNPATISTLLVTQITMDVIKQDYPEDKSQIGIDFIFQQRASQDKKEIKGLETLKFQTDLLYKSTSIQESAKQLMESIQCIDSNRDYVEEQIRQMNQNYIKQNLNKLYVESKDQSKDTPCPSFSINEKDWKKMVDNRNQTWISLLEQFLSSQTCFIAVGALHLPGSKGVINLLKEKGYTVEPIQSSK</sequence>
<proteinExistence type="predicted"/>
<evidence type="ECO:0000256" key="1">
    <source>
        <dbReference type="ARBA" id="ARBA00001936"/>
    </source>
</evidence>
<evidence type="ECO:0000256" key="10">
    <source>
        <dbReference type="ARBA" id="ARBA00023049"/>
    </source>
</evidence>
<comment type="cofactor">
    <cofactor evidence="2">
        <name>Co(2+)</name>
        <dbReference type="ChEBI" id="CHEBI:48828"/>
    </cofactor>
</comment>
<evidence type="ECO:0000256" key="4">
    <source>
        <dbReference type="ARBA" id="ARBA00022670"/>
    </source>
</evidence>
<evidence type="ECO:0000256" key="9">
    <source>
        <dbReference type="ARBA" id="ARBA00022989"/>
    </source>
</evidence>
<protein>
    <submittedName>
        <fullName evidence="13">GumN family protein</fullName>
    </submittedName>
</protein>
<evidence type="ECO:0000256" key="2">
    <source>
        <dbReference type="ARBA" id="ARBA00001941"/>
    </source>
</evidence>
<dbReference type="InterPro" id="IPR002816">
    <property type="entry name" value="TraB/PrgY/GumN_fam"/>
</dbReference>
<dbReference type="EMBL" id="CM001167">
    <property type="protein sequence ID" value="EGJ71248.1"/>
    <property type="molecule type" value="Genomic_DNA"/>
</dbReference>
<dbReference type="PANTHER" id="PTHR31120">
    <property type="entry name" value="METALLOPROTEASE TIKI"/>
    <property type="match status" value="1"/>
</dbReference>
<evidence type="ECO:0000256" key="7">
    <source>
        <dbReference type="ARBA" id="ARBA00022729"/>
    </source>
</evidence>
<dbReference type="GO" id="GO:0004222">
    <property type="term" value="F:metalloendopeptidase activity"/>
    <property type="evidence" value="ECO:0007669"/>
    <property type="project" value="TreeGrafter"/>
</dbReference>
<keyword evidence="11" id="KW-0472">Membrane</keyword>
<dbReference type="OrthoDB" id="9798714at2"/>
<dbReference type="STRING" id="679937.Bcop_1041"/>
<evidence type="ECO:0000256" key="6">
    <source>
        <dbReference type="ARBA" id="ARBA00022723"/>
    </source>
</evidence>
<keyword evidence="12" id="KW-0325">Glycoprotein</keyword>
<keyword evidence="6" id="KW-0479">Metal-binding</keyword>
<keyword evidence="5" id="KW-0812">Transmembrane</keyword>
<evidence type="ECO:0000256" key="3">
    <source>
        <dbReference type="ARBA" id="ARBA00004479"/>
    </source>
</evidence>